<comment type="caution">
    <text evidence="1">The sequence shown here is derived from an EMBL/GenBank/DDBJ whole genome shotgun (WGS) entry which is preliminary data.</text>
</comment>
<gene>
    <name evidence="1" type="ORF">ULMA_02450</name>
</gene>
<accession>A0A5J4J0Z2</accession>
<dbReference type="InterPro" id="IPR019292">
    <property type="entry name" value="McrC"/>
</dbReference>
<dbReference type="PANTHER" id="PTHR38733">
    <property type="entry name" value="PROTEIN MCRC"/>
    <property type="match status" value="1"/>
</dbReference>
<evidence type="ECO:0008006" key="3">
    <source>
        <dbReference type="Google" id="ProtNLM"/>
    </source>
</evidence>
<dbReference type="InterPro" id="IPR011604">
    <property type="entry name" value="PDDEXK-like_dom_sf"/>
</dbReference>
<evidence type="ECO:0000313" key="1">
    <source>
        <dbReference type="EMBL" id="GER58137.1"/>
    </source>
</evidence>
<name>A0A5J4J0Z2_9FLAO</name>
<dbReference type="EMBL" id="BKCG01000001">
    <property type="protein sequence ID" value="GER58137.1"/>
    <property type="molecule type" value="Genomic_DNA"/>
</dbReference>
<dbReference type="Proteomes" id="UP000326509">
    <property type="component" value="Unassembled WGS sequence"/>
</dbReference>
<proteinExistence type="predicted"/>
<dbReference type="Gene3D" id="3.90.320.10">
    <property type="match status" value="1"/>
</dbReference>
<dbReference type="Pfam" id="PF10117">
    <property type="entry name" value="McrBC"/>
    <property type="match status" value="1"/>
</dbReference>
<organism evidence="1 2">
    <name type="scientific">Patiriisocius marinus</name>
    <dbReference type="NCBI Taxonomy" id="1397112"/>
    <lineage>
        <taxon>Bacteria</taxon>
        <taxon>Pseudomonadati</taxon>
        <taxon>Bacteroidota</taxon>
        <taxon>Flavobacteriia</taxon>
        <taxon>Flavobacteriales</taxon>
        <taxon>Flavobacteriaceae</taxon>
        <taxon>Patiriisocius</taxon>
    </lineage>
</organism>
<dbReference type="OrthoDB" id="307209at2"/>
<dbReference type="AlphaFoldDB" id="A0A5J4J0Z2"/>
<sequence>MPNKNLIQVFEYQKLRFTDTNDFKEHHFKALVKFNEENDNKYFKPIYNGIQFGSYVGVLQIGGLTIEILPKADKIDNSNQQEKDTWQSVLLHMLRVCNKIQVETVSETQLKKRYHSILEAYFAMYLEEIEHLVKRGLVKNYRRVKSNQLAIKGKLVFAQNIQKNTVHKERFYCEHQVYDKDHLIHQILLRGLQVLESLNTSHLSDKINRLLFQFDEVKHITVNANHFKKIKLNRKSQPYDRALSIAKMLILNYSPNISFGQDNMLTLLFDMNMLWEEYIFRTLNKHKPFGYEVSFQNSDTFWEHKTIRPDIVITNTKSENFVIDTKWKIVESNNPSDNDLKQMFVYNLHWKSKKSILLYPQVNQRDSEFGNYFYKHLENSQNQCKLGFVSVLENGSIKKGNILSDEIFDKL</sequence>
<dbReference type="PANTHER" id="PTHR38733:SF1">
    <property type="entry name" value="TYPE IV METHYL-DIRECTED RESTRICTION ENZYME ECOKMCRBC"/>
    <property type="match status" value="1"/>
</dbReference>
<protein>
    <recommendedName>
        <fullName evidence="3">Restriction endonuclease</fullName>
    </recommendedName>
</protein>
<dbReference type="RefSeq" id="WP_151672230.1">
    <property type="nucleotide sequence ID" value="NZ_BKCG01000001.1"/>
</dbReference>
<evidence type="ECO:0000313" key="2">
    <source>
        <dbReference type="Proteomes" id="UP000326509"/>
    </source>
</evidence>
<keyword evidence="2" id="KW-1185">Reference proteome</keyword>
<reference evidence="1 2" key="1">
    <citation type="submission" date="2019-08" db="EMBL/GenBank/DDBJ databases">
        <title>Draft genome sequence of Ulvibacter marinus type strain NBRC 109484.</title>
        <authorList>
            <person name="Kawano K."/>
            <person name="Ushijima N."/>
            <person name="Kihara M."/>
            <person name="Itoh H."/>
        </authorList>
    </citation>
    <scope>NUCLEOTIDE SEQUENCE [LARGE SCALE GENOMIC DNA]</scope>
    <source>
        <strain evidence="1 2">NBRC 109484</strain>
    </source>
</reference>